<dbReference type="EMBL" id="FNIL01000010">
    <property type="protein sequence ID" value="SDO30169.1"/>
    <property type="molecule type" value="Genomic_DNA"/>
</dbReference>
<feature type="transmembrane region" description="Helical" evidence="1">
    <location>
        <begin position="146"/>
        <end position="163"/>
    </location>
</feature>
<feature type="transmembrane region" description="Helical" evidence="1">
    <location>
        <begin position="117"/>
        <end position="140"/>
    </location>
</feature>
<accession>A0A1H0IFA8</accession>
<reference evidence="3" key="1">
    <citation type="submission" date="2016-10" db="EMBL/GenBank/DDBJ databases">
        <authorList>
            <person name="Varghese N."/>
            <person name="Submissions S."/>
        </authorList>
    </citation>
    <scope>NUCLEOTIDE SEQUENCE [LARGE SCALE GENOMIC DNA]</scope>
    <source>
        <strain evidence="3">CGMCC 1.10369</strain>
    </source>
</reference>
<sequence length="196" mass="22249">MLLINLLSKGFSYMNCLKTVSVAKEIGRTRMWFLSAMVMLSYFLIFFTMFQTFGTQRPLVDYGFFPVIAGIAAVVPIHLILHCLPIWLSGKQARFGYRKFQWPYFYYSAKQPLTKNLSMISTVSPVLTITSAAIILAALFPAHTHYIAILSAVNFGLSTYDFFAFRQMMTAPSACLIEENVNGFHVIRPMVEQEAK</sequence>
<name>A0A1H0IFA8_9BACI</name>
<keyword evidence="1" id="KW-1133">Transmembrane helix</keyword>
<dbReference type="Pfam" id="PF11667">
    <property type="entry name" value="DUF3267"/>
    <property type="match status" value="1"/>
</dbReference>
<evidence type="ECO:0000313" key="3">
    <source>
        <dbReference type="Proteomes" id="UP000198778"/>
    </source>
</evidence>
<protein>
    <submittedName>
        <fullName evidence="2">Putative zincin peptidase</fullName>
    </submittedName>
</protein>
<dbReference type="STRING" id="745820.SAMN04488053_110123"/>
<feature type="transmembrane region" description="Helical" evidence="1">
    <location>
        <begin position="31"/>
        <end position="50"/>
    </location>
</feature>
<organism evidence="2 3">
    <name type="scientific">Alkalicoccus daliensis</name>
    <dbReference type="NCBI Taxonomy" id="745820"/>
    <lineage>
        <taxon>Bacteria</taxon>
        <taxon>Bacillati</taxon>
        <taxon>Bacillota</taxon>
        <taxon>Bacilli</taxon>
        <taxon>Bacillales</taxon>
        <taxon>Bacillaceae</taxon>
        <taxon>Alkalicoccus</taxon>
    </lineage>
</organism>
<dbReference type="AlphaFoldDB" id="A0A1H0IFA8"/>
<feature type="transmembrane region" description="Helical" evidence="1">
    <location>
        <begin position="62"/>
        <end position="88"/>
    </location>
</feature>
<evidence type="ECO:0000256" key="1">
    <source>
        <dbReference type="SAM" id="Phobius"/>
    </source>
</evidence>
<keyword evidence="1" id="KW-0472">Membrane</keyword>
<dbReference type="Proteomes" id="UP000198778">
    <property type="component" value="Unassembled WGS sequence"/>
</dbReference>
<keyword evidence="1" id="KW-0812">Transmembrane</keyword>
<gene>
    <name evidence="2" type="ORF">SAMN04488053_110123</name>
</gene>
<evidence type="ECO:0000313" key="2">
    <source>
        <dbReference type="EMBL" id="SDO30169.1"/>
    </source>
</evidence>
<dbReference type="InterPro" id="IPR021683">
    <property type="entry name" value="DUF3267"/>
</dbReference>
<keyword evidence="3" id="KW-1185">Reference proteome</keyword>
<proteinExistence type="predicted"/>